<dbReference type="AlphaFoldDB" id="A0A139P0B1"/>
<reference evidence="1 2" key="1">
    <citation type="submission" date="2016-01" db="EMBL/GenBank/DDBJ databases">
        <title>Highly variable Streptococcus oralis are common among viridans streptococci isolated from primates.</title>
        <authorList>
            <person name="Denapaite D."/>
            <person name="Rieger M."/>
            <person name="Koendgen S."/>
            <person name="Brueckner R."/>
            <person name="Ochigava I."/>
            <person name="Kappeler P."/>
            <person name="Maetz-Rensing K."/>
            <person name="Leendertz F."/>
            <person name="Hakenbeck R."/>
        </authorList>
    </citation>
    <scope>NUCLEOTIDE SEQUENCE [LARGE SCALE GENOMIC DNA]</scope>
    <source>
        <strain evidence="1 2">DD15</strain>
    </source>
</reference>
<evidence type="ECO:0000313" key="1">
    <source>
        <dbReference type="EMBL" id="KXT81660.1"/>
    </source>
</evidence>
<dbReference type="EMBL" id="LQNX01000035">
    <property type="protein sequence ID" value="KXT81660.1"/>
    <property type="molecule type" value="Genomic_DNA"/>
</dbReference>
<sequence>MIGIKLQLVLNERLSKYGNPVDVLSDVKKWQIAKVFGQGGGTQIQLNHW</sequence>
<gene>
    <name evidence="1" type="ORF">SORDD15_00631</name>
</gene>
<organism evidence="1 2">
    <name type="scientific">Streptococcus oralis</name>
    <dbReference type="NCBI Taxonomy" id="1303"/>
    <lineage>
        <taxon>Bacteria</taxon>
        <taxon>Bacillati</taxon>
        <taxon>Bacillota</taxon>
        <taxon>Bacilli</taxon>
        <taxon>Lactobacillales</taxon>
        <taxon>Streptococcaceae</taxon>
        <taxon>Streptococcus</taxon>
    </lineage>
</organism>
<accession>A0A139P0B1</accession>
<dbReference type="Proteomes" id="UP000070678">
    <property type="component" value="Unassembled WGS sequence"/>
</dbReference>
<proteinExistence type="predicted"/>
<dbReference type="PATRIC" id="fig|1303.78.peg.670"/>
<comment type="caution">
    <text evidence="1">The sequence shown here is derived from an EMBL/GenBank/DDBJ whole genome shotgun (WGS) entry which is preliminary data.</text>
</comment>
<evidence type="ECO:0000313" key="2">
    <source>
        <dbReference type="Proteomes" id="UP000070678"/>
    </source>
</evidence>
<name>A0A139P0B1_STROR</name>
<protein>
    <submittedName>
        <fullName evidence="1">Uncharacterized protein</fullName>
    </submittedName>
</protein>